<evidence type="ECO:0000259" key="5">
    <source>
        <dbReference type="PROSITE" id="PS51504"/>
    </source>
</evidence>
<evidence type="ECO:0000256" key="4">
    <source>
        <dbReference type="SAM" id="MobiDB-lite"/>
    </source>
</evidence>
<dbReference type="InterPro" id="IPR005818">
    <property type="entry name" value="Histone_H1/H5_H15"/>
</dbReference>
<dbReference type="InterPro" id="IPR036390">
    <property type="entry name" value="WH_DNA-bd_sf"/>
</dbReference>
<feature type="compositionally biased region" description="Polar residues" evidence="4">
    <location>
        <begin position="370"/>
        <end position="383"/>
    </location>
</feature>
<dbReference type="GO" id="GO:0005730">
    <property type="term" value="C:nucleolus"/>
    <property type="evidence" value="ECO:0007669"/>
    <property type="project" value="TreeGrafter"/>
</dbReference>
<dbReference type="PROSITE" id="PS51504">
    <property type="entry name" value="H15"/>
    <property type="match status" value="1"/>
</dbReference>
<dbReference type="GO" id="GO:0003690">
    <property type="term" value="F:double-stranded DNA binding"/>
    <property type="evidence" value="ECO:0007669"/>
    <property type="project" value="TreeGrafter"/>
</dbReference>
<dbReference type="InterPro" id="IPR017956">
    <property type="entry name" value="AT_hook_DNA-bd_motif"/>
</dbReference>
<evidence type="ECO:0000313" key="6">
    <source>
        <dbReference type="EMBL" id="KAK7400756.1"/>
    </source>
</evidence>
<feature type="region of interest" description="Disordered" evidence="4">
    <location>
        <begin position="321"/>
        <end position="383"/>
    </location>
</feature>
<keyword evidence="3" id="KW-0539">Nucleus</keyword>
<feature type="compositionally biased region" description="Low complexity" evidence="4">
    <location>
        <begin position="591"/>
        <end position="601"/>
    </location>
</feature>
<dbReference type="Pfam" id="PF00538">
    <property type="entry name" value="Linker_histone"/>
    <property type="match status" value="1"/>
</dbReference>
<evidence type="ECO:0000256" key="3">
    <source>
        <dbReference type="ARBA" id="ARBA00023242"/>
    </source>
</evidence>
<dbReference type="PANTHER" id="PTHR11467:SF109">
    <property type="entry name" value="H15 DOMAIN-CONTAINING PROTEIN"/>
    <property type="match status" value="1"/>
</dbReference>
<feature type="compositionally biased region" description="Basic and acidic residues" evidence="4">
    <location>
        <begin position="462"/>
        <end position="471"/>
    </location>
</feature>
<sequence length="761" mass="85521">MAVQNPEPNDDVSRTTRIMNRLHDSVVSKLKELHPSQPILPHHSATIERRLRELFPAFRTPTHPPYALMIRNAIIGLEEAIGSTEEAISEFVKREYNDLPWAHARILSLQLEKLCEIGELSRVEEGRYVLSAEDEVREQCQGGGKKKKKGKRKSKRGQGVSRVEESEEGLLQMVGKLQTQQQKEQEAHKGLGESQNQDSSLHLETSCSSQPSASKCLPAAEIGLLSSQLQLQLQLQLQIPCNKSSENSLDVAAKTSGSLSLNVEECKQDDNQVPVHPDHQYSGRKPRKCKQIENHQGELLLPSGDATVIEQVPSEKKIDEQCLSQLKGRGKSKGRGKLPRNARYNNKKIHPHDQTEDLVCSSHSNKKETYSSSQPAAPNSSVNPIHDFEQQLVVPTSEGSPEGLVSTGIELPQTQLQQQVSSDINLGILSKRKASSALENVRDDQLQDYNQESSKGNLNEDPMSRDSEQKPPKRPRGRPRKLETVANYPGESFLPLEYDIHDEQRPNINKSEKPHRYGRGRGGVKLGQVKITGGKRLGRPPKLNQNDKQGEEQLQQIDQEKPCGQGRGRGRSSGRGRGRPPKLKQNFFDYQEQLQQDQAQQHGEVRGQGRQPKLNGRLIKYEDQPQEDQAQLHGQVRGQGKPPTLNGNLIEYEEQPQQDKVQYVQVRGRGRSPKLVQNTNNCESQSPQEVQPKQQHVRRRGRGRPPKPNQNTTSQREEQLEFEDQDQGLVNSPGSGRNDNRNLEQKLLKEQSLGKQSLKQG</sequence>
<protein>
    <recommendedName>
        <fullName evidence="5">H15 domain-containing protein</fullName>
    </recommendedName>
</protein>
<feature type="compositionally biased region" description="Basic residues" evidence="4">
    <location>
        <begin position="568"/>
        <end position="582"/>
    </location>
</feature>
<feature type="compositionally biased region" description="Basic and acidic residues" evidence="4">
    <location>
        <begin position="498"/>
        <end position="515"/>
    </location>
</feature>
<evidence type="ECO:0000256" key="2">
    <source>
        <dbReference type="ARBA" id="ARBA00023125"/>
    </source>
</evidence>
<feature type="compositionally biased region" description="Polar residues" evidence="4">
    <location>
        <begin position="447"/>
        <end position="457"/>
    </location>
</feature>
<accession>A0AAN9SNA5</accession>
<dbReference type="GO" id="GO:0031492">
    <property type="term" value="F:nucleosomal DNA binding"/>
    <property type="evidence" value="ECO:0007669"/>
    <property type="project" value="TreeGrafter"/>
</dbReference>
<keyword evidence="2" id="KW-0238">DNA-binding</keyword>
<name>A0AAN9SNA5_PSOTE</name>
<dbReference type="SMART" id="SM00384">
    <property type="entry name" value="AT_hook"/>
    <property type="match status" value="5"/>
</dbReference>
<feature type="compositionally biased region" description="Polar residues" evidence="4">
    <location>
        <begin position="193"/>
        <end position="208"/>
    </location>
</feature>
<dbReference type="GO" id="GO:0006334">
    <property type="term" value="P:nucleosome assembly"/>
    <property type="evidence" value="ECO:0007669"/>
    <property type="project" value="InterPro"/>
</dbReference>
<dbReference type="GO" id="GO:0030261">
    <property type="term" value="P:chromosome condensation"/>
    <property type="evidence" value="ECO:0007669"/>
    <property type="project" value="TreeGrafter"/>
</dbReference>
<dbReference type="EMBL" id="JAYMYS010000003">
    <property type="protein sequence ID" value="KAK7400756.1"/>
    <property type="molecule type" value="Genomic_DNA"/>
</dbReference>
<dbReference type="Proteomes" id="UP001386955">
    <property type="component" value="Unassembled WGS sequence"/>
</dbReference>
<feature type="compositionally biased region" description="Polar residues" evidence="4">
    <location>
        <begin position="675"/>
        <end position="694"/>
    </location>
</feature>
<dbReference type="Gene3D" id="1.10.10.10">
    <property type="entry name" value="Winged helix-like DNA-binding domain superfamily/Winged helix DNA-binding domain"/>
    <property type="match status" value="1"/>
</dbReference>
<feature type="compositionally biased region" description="Basic residues" evidence="4">
    <location>
        <begin position="144"/>
        <end position="156"/>
    </location>
</feature>
<feature type="compositionally biased region" description="Basic residues" evidence="4">
    <location>
        <begin position="328"/>
        <end position="350"/>
    </location>
</feature>
<feature type="domain" description="H15" evidence="5">
    <location>
        <begin position="62"/>
        <end position="132"/>
    </location>
</feature>
<dbReference type="SUPFAM" id="SSF46785">
    <property type="entry name" value="Winged helix' DNA-binding domain"/>
    <property type="match status" value="1"/>
</dbReference>
<reference evidence="6 7" key="1">
    <citation type="submission" date="2024-01" db="EMBL/GenBank/DDBJ databases">
        <title>The genomes of 5 underutilized Papilionoideae crops provide insights into root nodulation and disease resistanc.</title>
        <authorList>
            <person name="Jiang F."/>
        </authorList>
    </citation>
    <scope>NUCLEOTIDE SEQUENCE [LARGE SCALE GENOMIC DNA]</scope>
    <source>
        <strain evidence="6">DUOXIRENSHENG_FW03</strain>
        <tissue evidence="6">Leaves</tissue>
    </source>
</reference>
<dbReference type="SMART" id="SM00526">
    <property type="entry name" value="H15"/>
    <property type="match status" value="1"/>
</dbReference>
<dbReference type="PRINTS" id="PR00929">
    <property type="entry name" value="ATHOOK"/>
</dbReference>
<dbReference type="PANTHER" id="PTHR11467">
    <property type="entry name" value="HISTONE H1"/>
    <property type="match status" value="1"/>
</dbReference>
<evidence type="ECO:0000256" key="1">
    <source>
        <dbReference type="ARBA" id="ARBA00004123"/>
    </source>
</evidence>
<dbReference type="GO" id="GO:0000786">
    <property type="term" value="C:nucleosome"/>
    <property type="evidence" value="ECO:0007669"/>
    <property type="project" value="InterPro"/>
</dbReference>
<feature type="compositionally biased region" description="Polar residues" evidence="4">
    <location>
        <begin position="728"/>
        <end position="737"/>
    </location>
</feature>
<proteinExistence type="predicted"/>
<feature type="compositionally biased region" description="Basic residues" evidence="4">
    <location>
        <begin position="695"/>
        <end position="705"/>
    </location>
</feature>
<feature type="compositionally biased region" description="Polar residues" evidence="4">
    <location>
        <begin position="543"/>
        <end position="557"/>
    </location>
</feature>
<keyword evidence="7" id="KW-1185">Reference proteome</keyword>
<organism evidence="6 7">
    <name type="scientific">Psophocarpus tetragonolobus</name>
    <name type="common">Winged bean</name>
    <name type="synonym">Dolichos tetragonolobus</name>
    <dbReference type="NCBI Taxonomy" id="3891"/>
    <lineage>
        <taxon>Eukaryota</taxon>
        <taxon>Viridiplantae</taxon>
        <taxon>Streptophyta</taxon>
        <taxon>Embryophyta</taxon>
        <taxon>Tracheophyta</taxon>
        <taxon>Spermatophyta</taxon>
        <taxon>Magnoliopsida</taxon>
        <taxon>eudicotyledons</taxon>
        <taxon>Gunneridae</taxon>
        <taxon>Pentapetalae</taxon>
        <taxon>rosids</taxon>
        <taxon>fabids</taxon>
        <taxon>Fabales</taxon>
        <taxon>Fabaceae</taxon>
        <taxon>Papilionoideae</taxon>
        <taxon>50 kb inversion clade</taxon>
        <taxon>NPAAA clade</taxon>
        <taxon>indigoferoid/millettioid clade</taxon>
        <taxon>Phaseoleae</taxon>
        <taxon>Psophocarpus</taxon>
    </lineage>
</organism>
<evidence type="ECO:0000313" key="7">
    <source>
        <dbReference type="Proteomes" id="UP001386955"/>
    </source>
</evidence>
<dbReference type="GO" id="GO:0045910">
    <property type="term" value="P:negative regulation of DNA recombination"/>
    <property type="evidence" value="ECO:0007669"/>
    <property type="project" value="TreeGrafter"/>
</dbReference>
<dbReference type="AlphaFoldDB" id="A0AAN9SNA5"/>
<feature type="compositionally biased region" description="Basic and acidic residues" evidence="4">
    <location>
        <begin position="738"/>
        <end position="749"/>
    </location>
</feature>
<comment type="subcellular location">
    <subcellularLocation>
        <location evidence="1">Nucleus</location>
    </subcellularLocation>
</comment>
<dbReference type="InterPro" id="IPR036388">
    <property type="entry name" value="WH-like_DNA-bd_sf"/>
</dbReference>
<feature type="region of interest" description="Disordered" evidence="4">
    <location>
        <begin position="139"/>
        <end position="208"/>
    </location>
</feature>
<comment type="caution">
    <text evidence="6">The sequence shown here is derived from an EMBL/GenBank/DDBJ whole genome shotgun (WGS) entry which is preliminary data.</text>
</comment>
<gene>
    <name evidence="6" type="ORF">VNO78_12060</name>
</gene>
<feature type="region of interest" description="Disordered" evidence="4">
    <location>
        <begin position="439"/>
        <end position="761"/>
    </location>
</feature>